<name>A0A3B1CZI5_9ZZZZ</name>
<evidence type="ECO:0000313" key="1">
    <source>
        <dbReference type="EMBL" id="VAX36066.1"/>
    </source>
</evidence>
<gene>
    <name evidence="1" type="ORF">MNBD_PLANCTO02-1660</name>
</gene>
<reference evidence="1" key="1">
    <citation type="submission" date="2018-06" db="EMBL/GenBank/DDBJ databases">
        <authorList>
            <person name="Zhirakovskaya E."/>
        </authorList>
    </citation>
    <scope>NUCLEOTIDE SEQUENCE</scope>
</reference>
<protein>
    <submittedName>
        <fullName evidence="1">Uncharacterized protein</fullName>
    </submittedName>
</protein>
<feature type="non-terminal residue" evidence="1">
    <location>
        <position position="66"/>
    </location>
</feature>
<dbReference type="EMBL" id="UOGL01000030">
    <property type="protein sequence ID" value="VAX36066.1"/>
    <property type="molecule type" value="Genomic_DNA"/>
</dbReference>
<proteinExistence type="predicted"/>
<dbReference type="AlphaFoldDB" id="A0A3B1CZI5"/>
<organism evidence="1">
    <name type="scientific">hydrothermal vent metagenome</name>
    <dbReference type="NCBI Taxonomy" id="652676"/>
    <lineage>
        <taxon>unclassified sequences</taxon>
        <taxon>metagenomes</taxon>
        <taxon>ecological metagenomes</taxon>
    </lineage>
</organism>
<sequence>MRLTMIFTLFLWLGPPLNVFAADKGPQKAFFAYGQVKEAVYAIHTEMSISKNAKRDRVLDNWKKNP</sequence>
<accession>A0A3B1CZI5</accession>